<evidence type="ECO:0000313" key="7">
    <source>
        <dbReference type="EMBL" id="KAL1524362.1"/>
    </source>
</evidence>
<evidence type="ECO:0000256" key="1">
    <source>
        <dbReference type="ARBA" id="ARBA00010290"/>
    </source>
</evidence>
<reference evidence="7 8" key="1">
    <citation type="journal article" date="2024" name="Science">
        <title>Giant polyketide synthase enzymes in the biosynthesis of giant marine polyether toxins.</title>
        <authorList>
            <person name="Fallon T.R."/>
            <person name="Shende V.V."/>
            <person name="Wierzbicki I.H."/>
            <person name="Pendleton A.L."/>
            <person name="Watervoot N.F."/>
            <person name="Auber R.P."/>
            <person name="Gonzalez D.J."/>
            <person name="Wisecaver J.H."/>
            <person name="Moore B.S."/>
        </authorList>
    </citation>
    <scope>NUCLEOTIDE SEQUENCE [LARGE SCALE GENOMIC DNA]</scope>
    <source>
        <strain evidence="7 8">12B1</strain>
    </source>
</reference>
<dbReference type="GO" id="GO:0046872">
    <property type="term" value="F:metal ion binding"/>
    <property type="evidence" value="ECO:0007669"/>
    <property type="project" value="UniProtKB-KW"/>
</dbReference>
<dbReference type="InterPro" id="IPR006689">
    <property type="entry name" value="Small_GTPase_ARF/SAR"/>
</dbReference>
<dbReference type="Pfam" id="PF00025">
    <property type="entry name" value="Arf"/>
    <property type="match status" value="1"/>
</dbReference>
<dbReference type="Gene3D" id="3.40.50.300">
    <property type="entry name" value="P-loop containing nucleotide triphosphate hydrolases"/>
    <property type="match status" value="1"/>
</dbReference>
<dbReference type="GO" id="GO:0034067">
    <property type="term" value="P:protein localization to Golgi apparatus"/>
    <property type="evidence" value="ECO:0007669"/>
    <property type="project" value="TreeGrafter"/>
</dbReference>
<gene>
    <name evidence="7" type="ORF">AB1Y20_019259</name>
</gene>
<dbReference type="PRINTS" id="PR00328">
    <property type="entry name" value="SAR1GTPBP"/>
</dbReference>
<evidence type="ECO:0000313" key="8">
    <source>
        <dbReference type="Proteomes" id="UP001515480"/>
    </source>
</evidence>
<comment type="caution">
    <text evidence="7">The sequence shown here is derived from an EMBL/GenBank/DDBJ whole genome shotgun (WGS) entry which is preliminary data.</text>
</comment>
<organism evidence="7 8">
    <name type="scientific">Prymnesium parvum</name>
    <name type="common">Toxic golden alga</name>
    <dbReference type="NCBI Taxonomy" id="97485"/>
    <lineage>
        <taxon>Eukaryota</taxon>
        <taxon>Haptista</taxon>
        <taxon>Haptophyta</taxon>
        <taxon>Prymnesiophyceae</taxon>
        <taxon>Prymnesiales</taxon>
        <taxon>Prymnesiaceae</taxon>
        <taxon>Prymnesium</taxon>
    </lineage>
</organism>
<feature type="binding site" evidence="4">
    <location>
        <begin position="133"/>
        <end position="136"/>
    </location>
    <ligand>
        <name>GTP</name>
        <dbReference type="ChEBI" id="CHEBI:37565"/>
    </ligand>
</feature>
<dbReference type="NCBIfam" id="TIGR00231">
    <property type="entry name" value="small_GTP"/>
    <property type="match status" value="1"/>
</dbReference>
<dbReference type="GO" id="GO:0043001">
    <property type="term" value="P:Golgi to plasma membrane protein transport"/>
    <property type="evidence" value="ECO:0007669"/>
    <property type="project" value="TreeGrafter"/>
</dbReference>
<dbReference type="PROSITE" id="PS51417">
    <property type="entry name" value="ARF"/>
    <property type="match status" value="1"/>
</dbReference>
<dbReference type="AlphaFoldDB" id="A0AB34JTL1"/>
<feature type="binding site" evidence="5">
    <location>
        <position position="55"/>
    </location>
    <ligand>
        <name>Mg(2+)</name>
        <dbReference type="ChEBI" id="CHEBI:18420"/>
    </ligand>
</feature>
<keyword evidence="2 4" id="KW-0547">Nucleotide-binding</keyword>
<feature type="binding site" evidence="4">
    <location>
        <begin position="24"/>
        <end position="31"/>
    </location>
    <ligand>
        <name>GTP</name>
        <dbReference type="ChEBI" id="CHEBI:37565"/>
    </ligand>
</feature>
<feature type="binding site" evidence="5">
    <location>
        <position position="31"/>
    </location>
    <ligand>
        <name>Mg(2+)</name>
        <dbReference type="ChEBI" id="CHEBI:18420"/>
    </ligand>
</feature>
<dbReference type="GO" id="GO:0006886">
    <property type="term" value="P:intracellular protein transport"/>
    <property type="evidence" value="ECO:0007669"/>
    <property type="project" value="TreeGrafter"/>
</dbReference>
<name>A0AB34JTL1_PRYPA</name>
<dbReference type="SMART" id="SM00178">
    <property type="entry name" value="SAR"/>
    <property type="match status" value="1"/>
</dbReference>
<comment type="similarity">
    <text evidence="1 6">Belongs to the small GTPase superfamily. Arf family.</text>
</comment>
<sequence length="197" mass="22174">MFSLLYGFWNLFFRRAEFQVLILGVDRAGKTTLLEQLKRLYTGLDPLPPGKIPPTVGLNIGRMQVERCKLIFWDLGGTPALRSLWENYYSEAHGLIFVVDTSDHDRFEEARDTLQLLLNHPDLAAIPLLVFANKQDVEGATTPRELEAMFGLKQLLSSSQPQNMLGTTALNGDGVQEGIEWLVEALRKSPRAMGMQQ</sequence>
<dbReference type="InterPro" id="IPR027417">
    <property type="entry name" value="P-loop_NTPase"/>
</dbReference>
<keyword evidence="3 4" id="KW-0342">GTP-binding</keyword>
<keyword evidence="8" id="KW-1185">Reference proteome</keyword>
<protein>
    <submittedName>
        <fullName evidence="7">Uncharacterized protein</fullName>
    </submittedName>
</protein>
<dbReference type="EMBL" id="JBGBPQ010000005">
    <property type="protein sequence ID" value="KAL1524362.1"/>
    <property type="molecule type" value="Genomic_DNA"/>
</dbReference>
<keyword evidence="5" id="KW-0479">Metal-binding</keyword>
<evidence type="ECO:0000256" key="6">
    <source>
        <dbReference type="RuleBase" id="RU003925"/>
    </source>
</evidence>
<evidence type="ECO:0000256" key="4">
    <source>
        <dbReference type="PIRSR" id="PIRSR606689-1"/>
    </source>
</evidence>
<evidence type="ECO:0000256" key="2">
    <source>
        <dbReference type="ARBA" id="ARBA00022741"/>
    </source>
</evidence>
<feature type="binding site" evidence="4">
    <location>
        <position position="77"/>
    </location>
    <ligand>
        <name>GTP</name>
        <dbReference type="ChEBI" id="CHEBI:37565"/>
    </ligand>
</feature>
<dbReference type="PROSITE" id="PS51419">
    <property type="entry name" value="RAB"/>
    <property type="match status" value="1"/>
</dbReference>
<evidence type="ECO:0000256" key="3">
    <source>
        <dbReference type="ARBA" id="ARBA00023134"/>
    </source>
</evidence>
<dbReference type="PANTHER" id="PTHR45909:SF1">
    <property type="entry name" value="ADP-RIBOSYLATION FACTOR-RELATED PROTEIN 1"/>
    <property type="match status" value="1"/>
</dbReference>
<dbReference type="SUPFAM" id="SSF52540">
    <property type="entry name" value="P-loop containing nucleoside triphosphate hydrolases"/>
    <property type="match status" value="1"/>
</dbReference>
<dbReference type="GO" id="GO:0005794">
    <property type="term" value="C:Golgi apparatus"/>
    <property type="evidence" value="ECO:0007669"/>
    <property type="project" value="TreeGrafter"/>
</dbReference>
<dbReference type="InterPro" id="IPR024156">
    <property type="entry name" value="Small_GTPase_ARF"/>
</dbReference>
<dbReference type="InterPro" id="IPR005225">
    <property type="entry name" value="Small_GTP-bd"/>
</dbReference>
<dbReference type="GO" id="GO:0003924">
    <property type="term" value="F:GTPase activity"/>
    <property type="evidence" value="ECO:0007669"/>
    <property type="project" value="InterPro"/>
</dbReference>
<dbReference type="PANTHER" id="PTHR45909">
    <property type="entry name" value="ADP-RIBOSYLATION FACTOR-RELATED PROTEIN 1"/>
    <property type="match status" value="1"/>
</dbReference>
<dbReference type="Proteomes" id="UP001515480">
    <property type="component" value="Unassembled WGS sequence"/>
</dbReference>
<dbReference type="GO" id="GO:0005525">
    <property type="term" value="F:GTP binding"/>
    <property type="evidence" value="ECO:0007669"/>
    <property type="project" value="UniProtKB-KW"/>
</dbReference>
<evidence type="ECO:0000256" key="5">
    <source>
        <dbReference type="PIRSR" id="PIRSR606689-2"/>
    </source>
</evidence>
<proteinExistence type="inferred from homology"/>
<accession>A0AB34JTL1</accession>
<dbReference type="SMART" id="SM00177">
    <property type="entry name" value="ARF"/>
    <property type="match status" value="1"/>
</dbReference>
<keyword evidence="5" id="KW-0460">Magnesium</keyword>
<dbReference type="FunFam" id="3.40.50.300:FF:001166">
    <property type="entry name" value="ADP-ribosylation factor D"/>
    <property type="match status" value="1"/>
</dbReference>